<dbReference type="Proteomes" id="UP000800038">
    <property type="component" value="Unassembled WGS sequence"/>
</dbReference>
<sequence>LTANSSCLTTLGIAGCEMMAFFMRRTILQPQRSGIIAARQICDTAATTSNPPPTVQASNNPTSSAARVGITKIL</sequence>
<accession>A0A6A5SMD3</accession>
<feature type="non-terminal residue" evidence="1">
    <location>
        <position position="1"/>
    </location>
</feature>
<proteinExistence type="predicted"/>
<dbReference type="EMBL" id="ML976057">
    <property type="protein sequence ID" value="KAF1940804.1"/>
    <property type="molecule type" value="Genomic_DNA"/>
</dbReference>
<protein>
    <submittedName>
        <fullName evidence="1">Uncharacterized protein</fullName>
    </submittedName>
</protein>
<dbReference type="AlphaFoldDB" id="A0A6A5SMD3"/>
<gene>
    <name evidence="1" type="ORF">EJ02DRAFT_349174</name>
</gene>
<organism evidence="1 2">
    <name type="scientific">Clathrospora elynae</name>
    <dbReference type="NCBI Taxonomy" id="706981"/>
    <lineage>
        <taxon>Eukaryota</taxon>
        <taxon>Fungi</taxon>
        <taxon>Dikarya</taxon>
        <taxon>Ascomycota</taxon>
        <taxon>Pezizomycotina</taxon>
        <taxon>Dothideomycetes</taxon>
        <taxon>Pleosporomycetidae</taxon>
        <taxon>Pleosporales</taxon>
        <taxon>Diademaceae</taxon>
        <taxon>Clathrospora</taxon>
    </lineage>
</organism>
<reference evidence="1" key="1">
    <citation type="journal article" date="2020" name="Stud. Mycol.">
        <title>101 Dothideomycetes genomes: a test case for predicting lifestyles and emergence of pathogens.</title>
        <authorList>
            <person name="Haridas S."/>
            <person name="Albert R."/>
            <person name="Binder M."/>
            <person name="Bloem J."/>
            <person name="Labutti K."/>
            <person name="Salamov A."/>
            <person name="Andreopoulos B."/>
            <person name="Baker S."/>
            <person name="Barry K."/>
            <person name="Bills G."/>
            <person name="Bluhm B."/>
            <person name="Cannon C."/>
            <person name="Castanera R."/>
            <person name="Culley D."/>
            <person name="Daum C."/>
            <person name="Ezra D."/>
            <person name="Gonzalez J."/>
            <person name="Henrissat B."/>
            <person name="Kuo A."/>
            <person name="Liang C."/>
            <person name="Lipzen A."/>
            <person name="Lutzoni F."/>
            <person name="Magnuson J."/>
            <person name="Mondo S."/>
            <person name="Nolan M."/>
            <person name="Ohm R."/>
            <person name="Pangilinan J."/>
            <person name="Park H.-J."/>
            <person name="Ramirez L."/>
            <person name="Alfaro M."/>
            <person name="Sun H."/>
            <person name="Tritt A."/>
            <person name="Yoshinaga Y."/>
            <person name="Zwiers L.-H."/>
            <person name="Turgeon B."/>
            <person name="Goodwin S."/>
            <person name="Spatafora J."/>
            <person name="Crous P."/>
            <person name="Grigoriev I."/>
        </authorList>
    </citation>
    <scope>NUCLEOTIDE SEQUENCE</scope>
    <source>
        <strain evidence="1">CBS 161.51</strain>
    </source>
</reference>
<name>A0A6A5SMD3_9PLEO</name>
<evidence type="ECO:0000313" key="1">
    <source>
        <dbReference type="EMBL" id="KAF1940804.1"/>
    </source>
</evidence>
<keyword evidence="2" id="KW-1185">Reference proteome</keyword>
<evidence type="ECO:0000313" key="2">
    <source>
        <dbReference type="Proteomes" id="UP000800038"/>
    </source>
</evidence>
<dbReference type="OrthoDB" id="10549843at2759"/>